<organism evidence="4">
    <name type="scientific">Streptomyces sp. NBC_00119</name>
    <dbReference type="NCBI Taxonomy" id="2975659"/>
    <lineage>
        <taxon>Bacteria</taxon>
        <taxon>Bacillati</taxon>
        <taxon>Actinomycetota</taxon>
        <taxon>Actinomycetes</taxon>
        <taxon>Kitasatosporales</taxon>
        <taxon>Streptomycetaceae</taxon>
        <taxon>Streptomyces</taxon>
    </lineage>
</organism>
<evidence type="ECO:0000259" key="3">
    <source>
        <dbReference type="Pfam" id="PF14016"/>
    </source>
</evidence>
<feature type="region of interest" description="Disordered" evidence="1">
    <location>
        <begin position="25"/>
        <end position="74"/>
    </location>
</feature>
<reference evidence="4" key="1">
    <citation type="submission" date="2022-10" db="EMBL/GenBank/DDBJ databases">
        <title>The complete genomes of actinobacterial strains from the NBC collection.</title>
        <authorList>
            <person name="Joergensen T.S."/>
            <person name="Alvarez Arevalo M."/>
            <person name="Sterndorff E.B."/>
            <person name="Faurdal D."/>
            <person name="Vuksanovic O."/>
            <person name="Mourched A.-S."/>
            <person name="Charusanti P."/>
            <person name="Shaw S."/>
            <person name="Blin K."/>
            <person name="Weber T."/>
        </authorList>
    </citation>
    <scope>NUCLEOTIDE SEQUENCE</scope>
    <source>
        <strain evidence="4">NBC_00119</strain>
    </source>
</reference>
<feature type="signal peptide" evidence="2">
    <location>
        <begin position="1"/>
        <end position="26"/>
    </location>
</feature>
<name>A0AAU1UKB4_9ACTN</name>
<feature type="domain" description="DUF4232" evidence="3">
    <location>
        <begin position="168"/>
        <end position="303"/>
    </location>
</feature>
<feature type="chain" id="PRO_5043984367" evidence="2">
    <location>
        <begin position="27"/>
        <end position="308"/>
    </location>
</feature>
<dbReference type="Pfam" id="PF14016">
    <property type="entry name" value="DUF4232"/>
    <property type="match status" value="1"/>
</dbReference>
<sequence length="308" mass="31423">MRRPASLLPVVAATALLLTACGTERAGPGDTGAGAADPPPRTQVDDPGKNGVRITSLTLPSVSPSPTRSTSVSADSLAADSGVLATYEVTNNGTKSLTYSVVFTFTSSDGGAVTNQTTTVRDVRPGKTVRGTVRAGELPPAAPRVTQAKVLEVTTVPAGEAPAEPGSCPASGIRVSADKGDAAMGLRVVGLHLDNCGKRDYTVDGYPLLELLDDDLDPVDGIEILDGSGDITTGAGPDEPPRPVTLKPGESATAGLVWRNTTEAGTAVNVPHVRVRAKAGADPVTVTPHLDLGTTGKLGVRPWEKAAR</sequence>
<feature type="compositionally biased region" description="Low complexity" evidence="1">
    <location>
        <begin position="55"/>
        <end position="73"/>
    </location>
</feature>
<dbReference type="PROSITE" id="PS51257">
    <property type="entry name" value="PROKAR_LIPOPROTEIN"/>
    <property type="match status" value="1"/>
</dbReference>
<protein>
    <submittedName>
        <fullName evidence="4">DUF4232 domain-containing protein</fullName>
    </submittedName>
</protein>
<accession>A0AAU1UKB4</accession>
<evidence type="ECO:0000313" key="4">
    <source>
        <dbReference type="EMBL" id="WTS17670.1"/>
    </source>
</evidence>
<evidence type="ECO:0000256" key="2">
    <source>
        <dbReference type="SAM" id="SignalP"/>
    </source>
</evidence>
<feature type="compositionally biased region" description="Low complexity" evidence="1">
    <location>
        <begin position="25"/>
        <end position="36"/>
    </location>
</feature>
<dbReference type="AlphaFoldDB" id="A0AAU1UKB4"/>
<gene>
    <name evidence="4" type="ORF">OHU69_45575</name>
</gene>
<evidence type="ECO:0000256" key="1">
    <source>
        <dbReference type="SAM" id="MobiDB-lite"/>
    </source>
</evidence>
<proteinExistence type="predicted"/>
<dbReference type="InterPro" id="IPR025326">
    <property type="entry name" value="DUF4232"/>
</dbReference>
<keyword evidence="2" id="KW-0732">Signal</keyword>
<feature type="region of interest" description="Disordered" evidence="1">
    <location>
        <begin position="227"/>
        <end position="246"/>
    </location>
</feature>
<dbReference type="EMBL" id="CP108195">
    <property type="protein sequence ID" value="WTS17670.1"/>
    <property type="molecule type" value="Genomic_DNA"/>
</dbReference>